<evidence type="ECO:0000313" key="2">
    <source>
        <dbReference type="Proteomes" id="UP000277028"/>
    </source>
</evidence>
<gene>
    <name evidence="1" type="primary">11</name>
    <name evidence="1" type="ORF">PBI_BRIDGETTE_11</name>
</gene>
<accession>A0A3G2KE47</accession>
<reference evidence="1 2" key="1">
    <citation type="submission" date="2018-09" db="EMBL/GenBank/DDBJ databases">
        <authorList>
            <person name="Rimple P.A."/>
            <person name="Stoner T.H."/>
            <person name="Garlena R.A."/>
            <person name="Russell D.A."/>
            <person name="Pope W.H."/>
            <person name="Jacobs-Sera D."/>
            <person name="Hatfull G.F."/>
        </authorList>
    </citation>
    <scope>NUCLEOTIDE SEQUENCE [LARGE SCALE GENOMIC DNA]</scope>
</reference>
<sequence>MSDGSAEFRALANDLGKIAGSAVKEVDAVLKKGAQNIKEEMAADAAASVHFKPVAGSITYESHYSIGTPRYVVGPDKGRRGGALANIYYFGTSRGGGSGDIEKPLRSEEPRLQSAIEKLADKWAGQI</sequence>
<dbReference type="GeneID" id="55006435"/>
<name>A0A3G2KE47_9CAUD</name>
<protein>
    <submittedName>
        <fullName evidence="1">Uncharacterized protein</fullName>
    </submittedName>
</protein>
<dbReference type="EMBL" id="MH834603">
    <property type="protein sequence ID" value="AYN57278.1"/>
    <property type="molecule type" value="Genomic_DNA"/>
</dbReference>
<organism evidence="1 2">
    <name type="scientific">Arthrobacter phage Bridgette</name>
    <dbReference type="NCBI Taxonomy" id="2419949"/>
    <lineage>
        <taxon>Viruses</taxon>
        <taxon>Duplodnaviria</taxon>
        <taxon>Heunggongvirae</taxon>
        <taxon>Uroviricota</taxon>
        <taxon>Caudoviricetes</taxon>
        <taxon>Bridgettevirus</taxon>
        <taxon>Bridgettevirus bridgette</taxon>
    </lineage>
</organism>
<evidence type="ECO:0000313" key="1">
    <source>
        <dbReference type="EMBL" id="AYN57278.1"/>
    </source>
</evidence>
<dbReference type="KEGG" id="vg:55006435"/>
<keyword evidence="2" id="KW-1185">Reference proteome</keyword>
<dbReference type="RefSeq" id="YP_009815213.1">
    <property type="nucleotide sequence ID" value="NC_048091.1"/>
</dbReference>
<proteinExistence type="predicted"/>
<dbReference type="Proteomes" id="UP000277028">
    <property type="component" value="Segment"/>
</dbReference>